<sequence length="197" mass="23091">MPRGRPPKNKPPVEEVDDDAVNEKNFKKISTKGGAPPLVDSKNEEEPVRQKRKYTRRKPVEQNKADDGTVIKPEAKKRGRKRGRKKKDQDMLFKPEEVIDYVHRNFPLMGIDRIREKVMEGLKKMREFGDNPYLLYKFTYNANTYYYDDKGAILNEDGQMVGVFIKQDDGFNKMYMFARKKDNTLTHSEVLEALKKK</sequence>
<name>A0A5K0U906_9VIRU</name>
<keyword evidence="3" id="KW-1185">Reference proteome</keyword>
<evidence type="ECO:0000313" key="2">
    <source>
        <dbReference type="EMBL" id="VBB17974.1"/>
    </source>
</evidence>
<feature type="region of interest" description="Disordered" evidence="1">
    <location>
        <begin position="1"/>
        <end position="89"/>
    </location>
</feature>
<dbReference type="Proteomes" id="UP000594342">
    <property type="component" value="Unassembled WGS sequence"/>
</dbReference>
<proteinExistence type="predicted"/>
<organism evidence="2 3">
    <name type="scientific">Yasminevirus sp. GU-2018</name>
    <dbReference type="NCBI Taxonomy" id="2420051"/>
    <lineage>
        <taxon>Viruses</taxon>
        <taxon>Varidnaviria</taxon>
        <taxon>Bamfordvirae</taxon>
        <taxon>Nucleocytoviricota</taxon>
        <taxon>Megaviricetes</taxon>
        <taxon>Imitervirales</taxon>
        <taxon>Mimiviridae</taxon>
        <taxon>Klosneuvirinae</taxon>
        <taxon>Yasminevirus</taxon>
        <taxon>Yasminevirus saudimassiliense</taxon>
    </lineage>
</organism>
<feature type="compositionally biased region" description="Basic and acidic residues" evidence="1">
    <location>
        <begin position="58"/>
        <end position="76"/>
    </location>
</feature>
<evidence type="ECO:0000256" key="1">
    <source>
        <dbReference type="SAM" id="MobiDB-lite"/>
    </source>
</evidence>
<accession>A0A5K0U906</accession>
<dbReference type="EMBL" id="UPSH01000001">
    <property type="protein sequence ID" value="VBB17974.1"/>
    <property type="molecule type" value="Genomic_DNA"/>
</dbReference>
<reference evidence="2 3" key="1">
    <citation type="submission" date="2018-10" db="EMBL/GenBank/DDBJ databases">
        <authorList>
            <consortium name="IHU Genomes"/>
        </authorList>
    </citation>
    <scope>NUCLEOTIDE SEQUENCE [LARGE SCALE GENOMIC DNA]</scope>
    <source>
        <strain evidence="2 3">A1</strain>
    </source>
</reference>
<feature type="compositionally biased region" description="Basic residues" evidence="1">
    <location>
        <begin position="77"/>
        <end position="86"/>
    </location>
</feature>
<evidence type="ECO:0000313" key="3">
    <source>
        <dbReference type="Proteomes" id="UP000594342"/>
    </source>
</evidence>
<gene>
    <name evidence="2" type="ORF">YASMINEVIRUS_437</name>
</gene>
<protein>
    <submittedName>
        <fullName evidence="2">Uncharacterized protein</fullName>
    </submittedName>
</protein>
<comment type="caution">
    <text evidence="2">The sequence shown here is derived from an EMBL/GenBank/DDBJ whole genome shotgun (WGS) entry which is preliminary data.</text>
</comment>